<reference evidence="4 5" key="2">
    <citation type="submission" date="2019-02" db="EMBL/GenBank/DDBJ databases">
        <title>'Lichenibacterium ramalinii' gen. nov. sp. nov., 'Lichenibacterium minor' gen. nov. sp. nov.</title>
        <authorList>
            <person name="Pankratov T."/>
        </authorList>
    </citation>
    <scope>NUCLEOTIDE SEQUENCE [LARGE SCALE GENOMIC DNA]</scope>
    <source>
        <strain evidence="4 5">RmlP026</strain>
    </source>
</reference>
<dbReference type="OrthoDB" id="9798772at2"/>
<comment type="subcellular location">
    <subcellularLocation>
        <location evidence="3">Cytoplasm</location>
    </subcellularLocation>
</comment>
<dbReference type="InterPro" id="IPR002639">
    <property type="entry name" value="UreF"/>
</dbReference>
<dbReference type="Gene3D" id="1.10.4190.10">
    <property type="entry name" value="Urease accessory protein UreF"/>
    <property type="match status" value="1"/>
</dbReference>
<evidence type="ECO:0000313" key="5">
    <source>
        <dbReference type="Proteomes" id="UP000290759"/>
    </source>
</evidence>
<dbReference type="InterPro" id="IPR038277">
    <property type="entry name" value="UreF_sf"/>
</dbReference>
<accession>A0A4Q2UG34</accession>
<sequence>MNEAAAFPLQLLAWLSPAFPVGAFAYSHGLESAVDDGLVRDADGLACWIGDLLRHGSARQDAVLAAEAWRLAPAGDRNALAELNDLGLALAPSRERRLETGGTGRAFADAIRGAWPEGHCSALPAGEDVAYPVAFGATAGTAALPLGASLEALALGFVANLVSAAVRLGPIGQTDGQRVTAMLLPEARRLGAVAAGSTLDDLGACALRSDVAALRHETLYSRLFRS</sequence>
<dbReference type="HAMAP" id="MF_01385">
    <property type="entry name" value="UreF"/>
    <property type="match status" value="1"/>
</dbReference>
<name>A0A4Q2UG34_9HYPH</name>
<protein>
    <recommendedName>
        <fullName evidence="3">Urease accessory protein UreF</fullName>
    </recommendedName>
</protein>
<comment type="function">
    <text evidence="3">Required for maturation of urease via the functional incorporation of the urease nickel metallocenter.</text>
</comment>
<keyword evidence="1 3" id="KW-0996">Nickel insertion</keyword>
<dbReference type="GO" id="GO:0016151">
    <property type="term" value="F:nickel cation binding"/>
    <property type="evidence" value="ECO:0007669"/>
    <property type="project" value="UniProtKB-UniRule"/>
</dbReference>
<dbReference type="Pfam" id="PF01730">
    <property type="entry name" value="UreF"/>
    <property type="match status" value="1"/>
</dbReference>
<dbReference type="AlphaFoldDB" id="A0A4Q2UG34"/>
<dbReference type="PANTHER" id="PTHR33620">
    <property type="entry name" value="UREASE ACCESSORY PROTEIN F"/>
    <property type="match status" value="1"/>
</dbReference>
<comment type="similarity">
    <text evidence="3">Belongs to the UreF family.</text>
</comment>
<evidence type="ECO:0000256" key="1">
    <source>
        <dbReference type="ARBA" id="ARBA00022988"/>
    </source>
</evidence>
<dbReference type="GO" id="GO:0005737">
    <property type="term" value="C:cytoplasm"/>
    <property type="evidence" value="ECO:0007669"/>
    <property type="project" value="UniProtKB-SubCell"/>
</dbReference>
<dbReference type="PIRSF" id="PIRSF009467">
    <property type="entry name" value="Ureas_acces_UreF"/>
    <property type="match status" value="1"/>
</dbReference>
<reference evidence="4 5" key="1">
    <citation type="submission" date="2018-12" db="EMBL/GenBank/DDBJ databases">
        <authorList>
            <person name="Grouzdev D.S."/>
            <person name="Krutkina M.S."/>
        </authorList>
    </citation>
    <scope>NUCLEOTIDE SEQUENCE [LARGE SCALE GENOMIC DNA]</scope>
    <source>
        <strain evidence="4 5">RmlP026</strain>
    </source>
</reference>
<evidence type="ECO:0000256" key="3">
    <source>
        <dbReference type="HAMAP-Rule" id="MF_01385"/>
    </source>
</evidence>
<organism evidence="4 5">
    <name type="scientific">Lichenibacterium minor</name>
    <dbReference type="NCBI Taxonomy" id="2316528"/>
    <lineage>
        <taxon>Bacteria</taxon>
        <taxon>Pseudomonadati</taxon>
        <taxon>Pseudomonadota</taxon>
        <taxon>Alphaproteobacteria</taxon>
        <taxon>Hyphomicrobiales</taxon>
        <taxon>Lichenihabitantaceae</taxon>
        <taxon>Lichenibacterium</taxon>
    </lineage>
</organism>
<gene>
    <name evidence="3" type="primary">ureF</name>
    <name evidence="4" type="ORF">D3273_00160</name>
</gene>
<comment type="caution">
    <text evidence="4">The sequence shown here is derived from an EMBL/GenBank/DDBJ whole genome shotgun (WGS) entry which is preliminary data.</text>
</comment>
<evidence type="ECO:0000313" key="4">
    <source>
        <dbReference type="EMBL" id="RYC33705.1"/>
    </source>
</evidence>
<evidence type="ECO:0000256" key="2">
    <source>
        <dbReference type="ARBA" id="ARBA00023186"/>
    </source>
</evidence>
<dbReference type="RefSeq" id="WP_129222564.1">
    <property type="nucleotide sequence ID" value="NZ_QYBB01000001.1"/>
</dbReference>
<keyword evidence="2 3" id="KW-0143">Chaperone</keyword>
<proteinExistence type="inferred from homology"/>
<dbReference type="EMBL" id="QYBB01000001">
    <property type="protein sequence ID" value="RYC33705.1"/>
    <property type="molecule type" value="Genomic_DNA"/>
</dbReference>
<comment type="subunit">
    <text evidence="3">UreD, UreF and UreG form a complex that acts as a GTP-hydrolysis-dependent molecular chaperone, activating the urease apoprotein by helping to assemble the nickel containing metallocenter of UreC. The UreE protein probably delivers the nickel.</text>
</comment>
<keyword evidence="3" id="KW-0963">Cytoplasm</keyword>
<dbReference type="PANTHER" id="PTHR33620:SF1">
    <property type="entry name" value="UREASE ACCESSORY PROTEIN F"/>
    <property type="match status" value="1"/>
</dbReference>
<keyword evidence="5" id="KW-1185">Reference proteome</keyword>
<dbReference type="Proteomes" id="UP000290759">
    <property type="component" value="Unassembled WGS sequence"/>
</dbReference>